<dbReference type="Gene3D" id="2.30.42.10">
    <property type="match status" value="2"/>
</dbReference>
<keyword evidence="6" id="KW-0862">Zinc</keyword>
<evidence type="ECO:0000256" key="6">
    <source>
        <dbReference type="ARBA" id="ARBA00022833"/>
    </source>
</evidence>
<feature type="domain" description="PDZ" evidence="11">
    <location>
        <begin position="209"/>
        <end position="278"/>
    </location>
</feature>
<sequence length="453" mass="49943">MHTFLVSIVSVLVVLGIMVIVHEFGHFAAAKLCGVRVEAFSVGFGPRLFGVKIGDTDYKVCALPLGGYVKMTGENPGEAVSDDPGEFTRHPRWQRMIIGFAGPAANFLLALALMTGLLMFHHEMYVYFDQPAVLDWVSTGSVAAQAGLQPGDRIEHFDTADHPMWKDIEIRAQVNLNHSVPVTVERGGQTLHLTLPIPDPSKGEDFSLAKIGLYPVEQPGPIKVEMVGDNTPASQVSLQPGDVFQSVDGHVFHSTESLVAYMQSRDGAPMTVVVDHKGVDRTLQITPTELDDAQGKKAWRIGFTGAEPPYRVEQLPFFAAMAESFRFNRANSLLIIEVLERVVTHRMSVDTLSGPIGIAKQTGMAVEMQGWQPILQLMTVISLNLGILNLMPFPILDGGLILFLIVESILRRDVDMAIKERMYQVAFVLILAFAAYVIFNDITKLQLFRLPQH</sequence>
<dbReference type="SMART" id="SM00228">
    <property type="entry name" value="PDZ"/>
    <property type="match status" value="2"/>
</dbReference>
<evidence type="ECO:0000256" key="8">
    <source>
        <dbReference type="ARBA" id="ARBA00023049"/>
    </source>
</evidence>
<evidence type="ECO:0000256" key="4">
    <source>
        <dbReference type="ARBA" id="ARBA00022692"/>
    </source>
</evidence>
<keyword evidence="4 10" id="KW-0812">Transmembrane</keyword>
<name>E6QJX2_9ZZZZ</name>
<feature type="transmembrane region" description="Helical" evidence="10">
    <location>
        <begin position="6"/>
        <end position="24"/>
    </location>
</feature>
<evidence type="ECO:0000259" key="11">
    <source>
        <dbReference type="SMART" id="SM00228"/>
    </source>
</evidence>
<accession>E6QJX2</accession>
<dbReference type="Pfam" id="PF02163">
    <property type="entry name" value="Peptidase_M50"/>
    <property type="match status" value="1"/>
</dbReference>
<feature type="domain" description="PDZ" evidence="11">
    <location>
        <begin position="116"/>
        <end position="188"/>
    </location>
</feature>
<dbReference type="NCBIfam" id="TIGR00054">
    <property type="entry name" value="RIP metalloprotease RseP"/>
    <property type="match status" value="1"/>
</dbReference>
<keyword evidence="3" id="KW-0645">Protease</keyword>
<proteinExistence type="predicted"/>
<dbReference type="AlphaFoldDB" id="E6QJX2"/>
<evidence type="ECO:0000256" key="2">
    <source>
        <dbReference type="ARBA" id="ARBA00004141"/>
    </source>
</evidence>
<organism evidence="12">
    <name type="scientific">mine drainage metagenome</name>
    <dbReference type="NCBI Taxonomy" id="410659"/>
    <lineage>
        <taxon>unclassified sequences</taxon>
        <taxon>metagenomes</taxon>
        <taxon>ecological metagenomes</taxon>
    </lineage>
</organism>
<dbReference type="GO" id="GO:0006508">
    <property type="term" value="P:proteolysis"/>
    <property type="evidence" value="ECO:0007669"/>
    <property type="project" value="UniProtKB-KW"/>
</dbReference>
<comment type="cofactor">
    <cofactor evidence="1">
        <name>Zn(2+)</name>
        <dbReference type="ChEBI" id="CHEBI:29105"/>
    </cofactor>
</comment>
<feature type="transmembrane region" description="Helical" evidence="10">
    <location>
        <begin position="422"/>
        <end position="439"/>
    </location>
</feature>
<evidence type="ECO:0000256" key="10">
    <source>
        <dbReference type="SAM" id="Phobius"/>
    </source>
</evidence>
<evidence type="ECO:0000256" key="1">
    <source>
        <dbReference type="ARBA" id="ARBA00001947"/>
    </source>
</evidence>
<comment type="caution">
    <text evidence="12">The sequence shown here is derived from an EMBL/GenBank/DDBJ whole genome shotgun (WGS) entry which is preliminary data.</text>
</comment>
<protein>
    <submittedName>
        <fullName evidence="12">Zinc metallopeptidase</fullName>
        <ecNumber evidence="12">3.4.24.-</ecNumber>
    </submittedName>
</protein>
<dbReference type="CDD" id="cd06163">
    <property type="entry name" value="S2P-M50_PDZ_RseP-like"/>
    <property type="match status" value="1"/>
</dbReference>
<dbReference type="GO" id="GO:0016020">
    <property type="term" value="C:membrane"/>
    <property type="evidence" value="ECO:0007669"/>
    <property type="project" value="UniProtKB-SubCell"/>
</dbReference>
<evidence type="ECO:0000256" key="5">
    <source>
        <dbReference type="ARBA" id="ARBA00022801"/>
    </source>
</evidence>
<dbReference type="InterPro" id="IPR036034">
    <property type="entry name" value="PDZ_sf"/>
</dbReference>
<evidence type="ECO:0000256" key="9">
    <source>
        <dbReference type="ARBA" id="ARBA00023136"/>
    </source>
</evidence>
<dbReference type="GO" id="GO:0004222">
    <property type="term" value="F:metalloendopeptidase activity"/>
    <property type="evidence" value="ECO:0007669"/>
    <property type="project" value="InterPro"/>
</dbReference>
<keyword evidence="9 10" id="KW-0472">Membrane</keyword>
<dbReference type="PANTHER" id="PTHR42837:SF2">
    <property type="entry name" value="MEMBRANE METALLOPROTEASE ARASP2, CHLOROPLASTIC-RELATED"/>
    <property type="match status" value="1"/>
</dbReference>
<dbReference type="SUPFAM" id="SSF50156">
    <property type="entry name" value="PDZ domain-like"/>
    <property type="match status" value="2"/>
</dbReference>
<comment type="subcellular location">
    <subcellularLocation>
        <location evidence="2">Membrane</location>
        <topology evidence="2">Multi-pass membrane protein</topology>
    </subcellularLocation>
</comment>
<dbReference type="InterPro" id="IPR008915">
    <property type="entry name" value="Peptidase_M50"/>
</dbReference>
<keyword evidence="5 12" id="KW-0378">Hydrolase</keyword>
<keyword evidence="7 10" id="KW-1133">Transmembrane helix</keyword>
<dbReference type="EC" id="3.4.24.-" evidence="12"/>
<keyword evidence="8" id="KW-0482">Metalloprotease</keyword>
<evidence type="ECO:0000256" key="3">
    <source>
        <dbReference type="ARBA" id="ARBA00022670"/>
    </source>
</evidence>
<dbReference type="PANTHER" id="PTHR42837">
    <property type="entry name" value="REGULATOR OF SIGMA-E PROTEASE RSEP"/>
    <property type="match status" value="1"/>
</dbReference>
<evidence type="ECO:0000256" key="7">
    <source>
        <dbReference type="ARBA" id="ARBA00022989"/>
    </source>
</evidence>
<dbReference type="InterPro" id="IPR001478">
    <property type="entry name" value="PDZ"/>
</dbReference>
<evidence type="ECO:0000313" key="12">
    <source>
        <dbReference type="EMBL" id="CBI07539.1"/>
    </source>
</evidence>
<gene>
    <name evidence="12" type="primary">yaeL</name>
    <name evidence="12" type="ORF">CARN6_0889</name>
</gene>
<dbReference type="InterPro" id="IPR004387">
    <property type="entry name" value="Pept_M50_Zn"/>
</dbReference>
<reference evidence="12" key="1">
    <citation type="submission" date="2009-10" db="EMBL/GenBank/DDBJ databases">
        <title>Diversity of trophic interactions inside an arsenic-rich microbial ecosystem.</title>
        <authorList>
            <person name="Bertin P.N."/>
            <person name="Heinrich-Salmeron A."/>
            <person name="Pelletier E."/>
            <person name="Goulhen-Chollet F."/>
            <person name="Arsene-Ploetze F."/>
            <person name="Gallien S."/>
            <person name="Calteau A."/>
            <person name="Vallenet D."/>
            <person name="Casiot C."/>
            <person name="Chane-Woon-Ming B."/>
            <person name="Giloteaux L."/>
            <person name="Barakat M."/>
            <person name="Bonnefoy V."/>
            <person name="Bruneel O."/>
            <person name="Chandler M."/>
            <person name="Cleiss J."/>
            <person name="Duran R."/>
            <person name="Elbaz-Poulichet F."/>
            <person name="Fonknechten N."/>
            <person name="Lauga B."/>
            <person name="Mornico D."/>
            <person name="Ortet P."/>
            <person name="Schaeffer C."/>
            <person name="Siguier P."/>
            <person name="Alexander Thil Smith A."/>
            <person name="Van Dorsselaer A."/>
            <person name="Weissenbach J."/>
            <person name="Medigue C."/>
            <person name="Le Paslier D."/>
        </authorList>
    </citation>
    <scope>NUCLEOTIDE SEQUENCE</scope>
</reference>
<feature type="transmembrane region" description="Helical" evidence="10">
    <location>
        <begin position="390"/>
        <end position="410"/>
    </location>
</feature>
<dbReference type="EMBL" id="CABQ01000104">
    <property type="protein sequence ID" value="CBI07539.1"/>
    <property type="molecule type" value="Genomic_DNA"/>
</dbReference>
<feature type="transmembrane region" description="Helical" evidence="10">
    <location>
        <begin position="97"/>
        <end position="120"/>
    </location>
</feature>